<comment type="caution">
    <text evidence="3">The sequence shown here is derived from an EMBL/GenBank/DDBJ whole genome shotgun (WGS) entry which is preliminary data.</text>
</comment>
<name>A0ABQ9Z9I6_9CRUS</name>
<accession>A0ABQ9Z9I6</accession>
<evidence type="ECO:0000313" key="3">
    <source>
        <dbReference type="EMBL" id="KAK4009513.1"/>
    </source>
</evidence>
<organism evidence="3 4">
    <name type="scientific">Daphnia magna</name>
    <dbReference type="NCBI Taxonomy" id="35525"/>
    <lineage>
        <taxon>Eukaryota</taxon>
        <taxon>Metazoa</taxon>
        <taxon>Ecdysozoa</taxon>
        <taxon>Arthropoda</taxon>
        <taxon>Crustacea</taxon>
        <taxon>Branchiopoda</taxon>
        <taxon>Diplostraca</taxon>
        <taxon>Cladocera</taxon>
        <taxon>Anomopoda</taxon>
        <taxon>Daphniidae</taxon>
        <taxon>Daphnia</taxon>
    </lineage>
</organism>
<dbReference type="EMBL" id="JAOYFB010000003">
    <property type="protein sequence ID" value="KAK4009513.1"/>
    <property type="molecule type" value="Genomic_DNA"/>
</dbReference>
<keyword evidence="2" id="KW-0812">Transmembrane</keyword>
<dbReference type="Proteomes" id="UP001234178">
    <property type="component" value="Unassembled WGS sequence"/>
</dbReference>
<sequence>MTRKPIHNLVTELDKQMETSSAQNLYELIIVAVVLSMVPVSLASFRSVANSRISHVEVTVPAHRITEDNLSEAHNGNVEIPPIGQYIGKGEHLGRSVSHQD</sequence>
<evidence type="ECO:0000313" key="4">
    <source>
        <dbReference type="Proteomes" id="UP001234178"/>
    </source>
</evidence>
<keyword evidence="4" id="KW-1185">Reference proteome</keyword>
<feature type="transmembrane region" description="Helical" evidence="2">
    <location>
        <begin position="25"/>
        <end position="45"/>
    </location>
</feature>
<keyword evidence="2" id="KW-0472">Membrane</keyword>
<evidence type="ECO:0000256" key="1">
    <source>
        <dbReference type="SAM" id="MobiDB-lite"/>
    </source>
</evidence>
<feature type="compositionally biased region" description="Basic and acidic residues" evidence="1">
    <location>
        <begin position="89"/>
        <end position="101"/>
    </location>
</feature>
<gene>
    <name evidence="3" type="ORF">OUZ56_018640</name>
</gene>
<evidence type="ECO:0000256" key="2">
    <source>
        <dbReference type="SAM" id="Phobius"/>
    </source>
</evidence>
<proteinExistence type="predicted"/>
<keyword evidence="2" id="KW-1133">Transmembrane helix</keyword>
<reference evidence="3 4" key="1">
    <citation type="journal article" date="2023" name="Nucleic Acids Res.">
        <title>The hologenome of Daphnia magna reveals possible DNA methylation and microbiome-mediated evolution of the host genome.</title>
        <authorList>
            <person name="Chaturvedi A."/>
            <person name="Li X."/>
            <person name="Dhandapani V."/>
            <person name="Marshall H."/>
            <person name="Kissane S."/>
            <person name="Cuenca-Cambronero M."/>
            <person name="Asole G."/>
            <person name="Calvet F."/>
            <person name="Ruiz-Romero M."/>
            <person name="Marangio P."/>
            <person name="Guigo R."/>
            <person name="Rago D."/>
            <person name="Mirbahai L."/>
            <person name="Eastwood N."/>
            <person name="Colbourne J.K."/>
            <person name="Zhou J."/>
            <person name="Mallon E."/>
            <person name="Orsini L."/>
        </authorList>
    </citation>
    <scope>NUCLEOTIDE SEQUENCE [LARGE SCALE GENOMIC DNA]</scope>
    <source>
        <strain evidence="3">LRV0_1</strain>
    </source>
</reference>
<protein>
    <submittedName>
        <fullName evidence="3">Uncharacterized protein</fullName>
    </submittedName>
</protein>
<feature type="region of interest" description="Disordered" evidence="1">
    <location>
        <begin position="70"/>
        <end position="101"/>
    </location>
</feature>